<dbReference type="GO" id="GO:0000176">
    <property type="term" value="C:nuclear exosome (RNase complex)"/>
    <property type="evidence" value="ECO:0007669"/>
    <property type="project" value="TreeGrafter"/>
</dbReference>
<dbReference type="GO" id="GO:0000166">
    <property type="term" value="F:nucleotide binding"/>
    <property type="evidence" value="ECO:0007669"/>
    <property type="project" value="InterPro"/>
</dbReference>
<dbReference type="GO" id="GO:0071036">
    <property type="term" value="P:nuclear polyadenylation-dependent snoRNA catabolic process"/>
    <property type="evidence" value="ECO:0007669"/>
    <property type="project" value="TreeGrafter"/>
</dbReference>
<evidence type="ECO:0000256" key="2">
    <source>
        <dbReference type="ARBA" id="ARBA00022722"/>
    </source>
</evidence>
<dbReference type="Proteomes" id="UP000002009">
    <property type="component" value="Chromosome 4"/>
</dbReference>
<dbReference type="eggNOG" id="KOG2206">
    <property type="taxonomic scope" value="Eukaryota"/>
</dbReference>
<feature type="domain" description="HRDC" evidence="6">
    <location>
        <begin position="258"/>
        <end position="332"/>
    </location>
</feature>
<dbReference type="KEGG" id="mis:MICPUN_67391"/>
<dbReference type="CDD" id="cd06147">
    <property type="entry name" value="Rrp6p_like_exo"/>
    <property type="match status" value="1"/>
</dbReference>
<dbReference type="STRING" id="296587.C1E3A4"/>
<dbReference type="InParanoid" id="C1E3A4"/>
<dbReference type="GO" id="GO:0071038">
    <property type="term" value="P:TRAMP-dependent tRNA surveillance pathway"/>
    <property type="evidence" value="ECO:0007669"/>
    <property type="project" value="TreeGrafter"/>
</dbReference>
<dbReference type="InterPro" id="IPR002562">
    <property type="entry name" value="3'-5'_exonuclease_dom"/>
</dbReference>
<dbReference type="GO" id="GO:0071035">
    <property type="term" value="P:nuclear polyadenylation-dependent rRNA catabolic process"/>
    <property type="evidence" value="ECO:0007669"/>
    <property type="project" value="TreeGrafter"/>
</dbReference>
<dbReference type="PANTHER" id="PTHR12124">
    <property type="entry name" value="POLYMYOSITIS/SCLERODERMA AUTOANTIGEN-RELATED"/>
    <property type="match status" value="1"/>
</dbReference>
<dbReference type="GeneID" id="8242927"/>
<dbReference type="InterPro" id="IPR044876">
    <property type="entry name" value="HRDC_dom_sf"/>
</dbReference>
<dbReference type="SMART" id="SM00474">
    <property type="entry name" value="35EXOc"/>
    <property type="match status" value="1"/>
</dbReference>
<dbReference type="Pfam" id="PF01612">
    <property type="entry name" value="DNA_pol_A_exo1"/>
    <property type="match status" value="1"/>
</dbReference>
<keyword evidence="2" id="KW-0540">Nuclease</keyword>
<comment type="subcellular location">
    <subcellularLocation>
        <location evidence="1">Nucleus</location>
    </subcellularLocation>
</comment>
<dbReference type="OMA" id="ELERWNW"/>
<dbReference type="PROSITE" id="PS50967">
    <property type="entry name" value="HRDC"/>
    <property type="match status" value="1"/>
</dbReference>
<dbReference type="Pfam" id="PF00570">
    <property type="entry name" value="HRDC"/>
    <property type="match status" value="1"/>
</dbReference>
<gene>
    <name evidence="7" type="ORF">MICPUN_67391</name>
</gene>
<keyword evidence="5" id="KW-0539">Nucleus</keyword>
<evidence type="ECO:0000256" key="4">
    <source>
        <dbReference type="ARBA" id="ARBA00022839"/>
    </source>
</evidence>
<dbReference type="OrthoDB" id="2250022at2759"/>
<dbReference type="InterPro" id="IPR036397">
    <property type="entry name" value="RNaseH_sf"/>
</dbReference>
<dbReference type="GO" id="GO:0071040">
    <property type="term" value="P:nuclear polyadenylation-dependent antisense transcript catabolic process"/>
    <property type="evidence" value="ECO:0007669"/>
    <property type="project" value="TreeGrafter"/>
</dbReference>
<evidence type="ECO:0000259" key="6">
    <source>
        <dbReference type="PROSITE" id="PS50967"/>
    </source>
</evidence>
<dbReference type="GO" id="GO:0000175">
    <property type="term" value="F:3'-5'-RNA exonuclease activity"/>
    <property type="evidence" value="ECO:0007669"/>
    <property type="project" value="InterPro"/>
</dbReference>
<evidence type="ECO:0000256" key="1">
    <source>
        <dbReference type="ARBA" id="ARBA00004123"/>
    </source>
</evidence>
<proteinExistence type="predicted"/>
<dbReference type="InterPro" id="IPR049559">
    <property type="entry name" value="Rrp6p-like_exo"/>
</dbReference>
<evidence type="ECO:0000313" key="8">
    <source>
        <dbReference type="Proteomes" id="UP000002009"/>
    </source>
</evidence>
<dbReference type="AlphaFoldDB" id="C1E3A4"/>
<dbReference type="EMBL" id="CP001325">
    <property type="protein sequence ID" value="ACO62520.1"/>
    <property type="molecule type" value="Genomic_DNA"/>
</dbReference>
<dbReference type="SUPFAM" id="SSF53098">
    <property type="entry name" value="Ribonuclease H-like"/>
    <property type="match status" value="1"/>
</dbReference>
<dbReference type="FunCoup" id="C1E3A4">
    <property type="interactions" value="1960"/>
</dbReference>
<name>C1E3A4_MICCC</name>
<feature type="non-terminal residue" evidence="7">
    <location>
        <position position="1"/>
    </location>
</feature>
<dbReference type="GO" id="GO:0071037">
    <property type="term" value="P:nuclear polyadenylation-dependent snRNA catabolic process"/>
    <property type="evidence" value="ECO:0007669"/>
    <property type="project" value="TreeGrafter"/>
</dbReference>
<keyword evidence="4" id="KW-0269">Exonuclease</keyword>
<dbReference type="GO" id="GO:0071039">
    <property type="term" value="P:nuclear polyadenylation-dependent CUT catabolic process"/>
    <property type="evidence" value="ECO:0007669"/>
    <property type="project" value="TreeGrafter"/>
</dbReference>
<reference evidence="7 8" key="1">
    <citation type="journal article" date="2009" name="Science">
        <title>Green evolution and dynamic adaptations revealed by genomes of the marine picoeukaryotes Micromonas.</title>
        <authorList>
            <person name="Worden A.Z."/>
            <person name="Lee J.H."/>
            <person name="Mock T."/>
            <person name="Rouze P."/>
            <person name="Simmons M.P."/>
            <person name="Aerts A.L."/>
            <person name="Allen A.E."/>
            <person name="Cuvelier M.L."/>
            <person name="Derelle E."/>
            <person name="Everett M.V."/>
            <person name="Foulon E."/>
            <person name="Grimwood J."/>
            <person name="Gundlach H."/>
            <person name="Henrissat B."/>
            <person name="Napoli C."/>
            <person name="McDonald S.M."/>
            <person name="Parker M.S."/>
            <person name="Rombauts S."/>
            <person name="Salamov A."/>
            <person name="Von Dassow P."/>
            <person name="Badger J.H."/>
            <person name="Coutinho P.M."/>
            <person name="Demir E."/>
            <person name="Dubchak I."/>
            <person name="Gentemann C."/>
            <person name="Eikrem W."/>
            <person name="Gready J.E."/>
            <person name="John U."/>
            <person name="Lanier W."/>
            <person name="Lindquist E.A."/>
            <person name="Lucas S."/>
            <person name="Mayer K.F."/>
            <person name="Moreau H."/>
            <person name="Not F."/>
            <person name="Otillar R."/>
            <person name="Panaud O."/>
            <person name="Pangilinan J."/>
            <person name="Paulsen I."/>
            <person name="Piegu B."/>
            <person name="Poliakov A."/>
            <person name="Robbens S."/>
            <person name="Schmutz J."/>
            <person name="Toulza E."/>
            <person name="Wyss T."/>
            <person name="Zelensky A."/>
            <person name="Zhou K."/>
            <person name="Armbrust E.V."/>
            <person name="Bhattacharya D."/>
            <person name="Goodenough U.W."/>
            <person name="Van de Peer Y."/>
            <person name="Grigoriev I.V."/>
        </authorList>
    </citation>
    <scope>NUCLEOTIDE SEQUENCE [LARGE SCALE GENOMIC DNA]</scope>
    <source>
        <strain evidence="8">RCC299 / NOUM17</strain>
    </source>
</reference>
<dbReference type="GO" id="GO:0005730">
    <property type="term" value="C:nucleolus"/>
    <property type="evidence" value="ECO:0007669"/>
    <property type="project" value="TreeGrafter"/>
</dbReference>
<dbReference type="GO" id="GO:0071044">
    <property type="term" value="P:histone mRNA catabolic process"/>
    <property type="evidence" value="ECO:0007669"/>
    <property type="project" value="TreeGrafter"/>
</dbReference>
<keyword evidence="8" id="KW-1185">Reference proteome</keyword>
<feature type="non-terminal residue" evidence="7">
    <location>
        <position position="332"/>
    </location>
</feature>
<evidence type="ECO:0000256" key="3">
    <source>
        <dbReference type="ARBA" id="ARBA00022801"/>
    </source>
</evidence>
<organism evidence="7 8">
    <name type="scientific">Micromonas commoda (strain RCC299 / NOUM17 / CCMP2709)</name>
    <name type="common">Picoplanktonic green alga</name>
    <dbReference type="NCBI Taxonomy" id="296587"/>
    <lineage>
        <taxon>Eukaryota</taxon>
        <taxon>Viridiplantae</taxon>
        <taxon>Chlorophyta</taxon>
        <taxon>Mamiellophyceae</taxon>
        <taxon>Mamiellales</taxon>
        <taxon>Mamiellaceae</taxon>
        <taxon>Micromonas</taxon>
    </lineage>
</organism>
<keyword evidence="3" id="KW-0378">Hydrolase</keyword>
<sequence>AHPLREELDDLTYSDDVTTAPAAPIAPAPTDATPCVFVDTPEALEDMVAHLDKSNEMAVDLEHHSYRSFQGFTCVIQVSTRRMDFVVDALELRGLIRDALGPVMADPRVMKVFHGADMDVQWLQRDFGIYVVGMFDTGQAARVLELPSKGLAYLLDHYCSVKADKRFQLADWRVRPLSEEMISYARGDTHHLLYVYDRLRQQLDAVGRGDGSKPFRDLIRTTLDRSRDVCATLYEKPVTHPLTYHADYRKNRDAGDLDLPRLAVYAALHGWRDERCRAEDESIGYVMPRALMLRLAREAPTNPRALLAVTRGDSPLVAKHSGELVDIISRAL</sequence>
<dbReference type="RefSeq" id="XP_002501262.1">
    <property type="nucleotide sequence ID" value="XM_002501216.1"/>
</dbReference>
<dbReference type="GO" id="GO:0003727">
    <property type="term" value="F:single-stranded RNA binding"/>
    <property type="evidence" value="ECO:0007669"/>
    <property type="project" value="TreeGrafter"/>
</dbReference>
<evidence type="ECO:0000313" key="7">
    <source>
        <dbReference type="EMBL" id="ACO62520.1"/>
    </source>
</evidence>
<protein>
    <recommendedName>
        <fullName evidence="6">HRDC domain-containing protein</fullName>
    </recommendedName>
</protein>
<dbReference type="InterPro" id="IPR012337">
    <property type="entry name" value="RNaseH-like_sf"/>
</dbReference>
<dbReference type="GO" id="GO:0071051">
    <property type="term" value="P:poly(A)-dependent snoRNA 3'-end processing"/>
    <property type="evidence" value="ECO:0007669"/>
    <property type="project" value="TreeGrafter"/>
</dbReference>
<dbReference type="SUPFAM" id="SSF47819">
    <property type="entry name" value="HRDC-like"/>
    <property type="match status" value="1"/>
</dbReference>
<dbReference type="PANTHER" id="PTHR12124:SF47">
    <property type="entry name" value="EXOSOME COMPONENT 10"/>
    <property type="match status" value="1"/>
</dbReference>
<dbReference type="Gene3D" id="1.10.150.80">
    <property type="entry name" value="HRDC domain"/>
    <property type="match status" value="1"/>
</dbReference>
<dbReference type="InterPro" id="IPR045092">
    <property type="entry name" value="Rrp6-like"/>
</dbReference>
<dbReference type="InterPro" id="IPR010997">
    <property type="entry name" value="HRDC-like_sf"/>
</dbReference>
<dbReference type="GO" id="GO:0000467">
    <property type="term" value="P:exonucleolytic trimming to generate mature 3'-end of 5.8S rRNA from tricistronic rRNA transcript (SSU-rRNA, 5.8S rRNA, LSU-rRNA)"/>
    <property type="evidence" value="ECO:0007669"/>
    <property type="project" value="InterPro"/>
</dbReference>
<accession>C1E3A4</accession>
<dbReference type="InterPro" id="IPR002121">
    <property type="entry name" value="HRDC_dom"/>
</dbReference>
<evidence type="ECO:0000256" key="5">
    <source>
        <dbReference type="ARBA" id="ARBA00023242"/>
    </source>
</evidence>
<dbReference type="Gene3D" id="3.30.420.10">
    <property type="entry name" value="Ribonuclease H-like superfamily/Ribonuclease H"/>
    <property type="match status" value="1"/>
</dbReference>